<keyword evidence="3" id="KW-0081">Bacteriolytic enzyme</keyword>
<dbReference type="Pfam" id="PF01832">
    <property type="entry name" value="Glucosaminidase"/>
    <property type="match status" value="1"/>
</dbReference>
<evidence type="ECO:0000313" key="9">
    <source>
        <dbReference type="Proteomes" id="UP000182077"/>
    </source>
</evidence>
<dbReference type="SMART" id="SM00047">
    <property type="entry name" value="LYZ2"/>
    <property type="match status" value="1"/>
</dbReference>
<keyword evidence="9" id="KW-1185">Reference proteome</keyword>
<dbReference type="SMART" id="SM00257">
    <property type="entry name" value="LysM"/>
    <property type="match status" value="1"/>
</dbReference>
<evidence type="ECO:0000256" key="3">
    <source>
        <dbReference type="ARBA" id="ARBA00022638"/>
    </source>
</evidence>
<dbReference type="Pfam" id="PF01476">
    <property type="entry name" value="LysM"/>
    <property type="match status" value="1"/>
</dbReference>
<comment type="similarity">
    <text evidence="1">Belongs to the glycosyl hydrolase 73 family.</text>
</comment>
<dbReference type="STRING" id="249189.RV04_GL002518"/>
<dbReference type="EMBL" id="JXKQ01000009">
    <property type="protein sequence ID" value="OJG44998.1"/>
    <property type="molecule type" value="Genomic_DNA"/>
</dbReference>
<evidence type="ECO:0000256" key="4">
    <source>
        <dbReference type="ARBA" id="ARBA00022801"/>
    </source>
</evidence>
<protein>
    <recommendedName>
        <fullName evidence="5">Peptidoglycan hydrolase</fullName>
    </recommendedName>
</protein>
<evidence type="ECO:0000256" key="1">
    <source>
        <dbReference type="ARBA" id="ARBA00010266"/>
    </source>
</evidence>
<keyword evidence="2" id="KW-0929">Antimicrobial</keyword>
<dbReference type="InterPro" id="IPR036779">
    <property type="entry name" value="LysM_dom_sf"/>
</dbReference>
<dbReference type="Gene3D" id="4.10.80.30">
    <property type="entry name" value="DNA polymerase, domain 6"/>
    <property type="match status" value="1"/>
</dbReference>
<dbReference type="OrthoDB" id="2155627at2"/>
<sequence>MNQFKSRIEKYNYMKQQQKEQRMKVAKRTVPLLGTAMILSPVAISMNTVKVSAAETAQTQNQSAFIEQLGASAMQVSSSNDLYASIMVAQALVETGFGSSQLSSAPYYNLFGVKEYSGGPSVTMSTQEYLNGQWVTMNEPFAVYNSYAESFQAHATLLTGNYYAGARKSHTNSYQDAAVYLTGRYATDPSYASKLISLIQTYNLTRFDTPGAGTAVQTTSTQTTTTTTTTSTTTATQSSGQTYTVQSGDSIWGIAEQFGVSVDQLMADNGWSSDSVTIMPGDTISI</sequence>
<dbReference type="RefSeq" id="WP_071858363.1">
    <property type="nucleotide sequence ID" value="NZ_JBHSHK010000006.1"/>
</dbReference>
<dbReference type="PANTHER" id="PTHR33308:SF9">
    <property type="entry name" value="PEPTIDOGLYCAN HYDROLASE FLGJ"/>
    <property type="match status" value="1"/>
</dbReference>
<dbReference type="AlphaFoldDB" id="A0A1L8TLF7"/>
<evidence type="ECO:0000259" key="7">
    <source>
        <dbReference type="PROSITE" id="PS51782"/>
    </source>
</evidence>
<feature type="domain" description="LysM" evidence="7">
    <location>
        <begin position="241"/>
        <end position="286"/>
    </location>
</feature>
<dbReference type="Gene3D" id="1.10.530.10">
    <property type="match status" value="1"/>
</dbReference>
<dbReference type="GO" id="GO:0004040">
    <property type="term" value="F:amidase activity"/>
    <property type="evidence" value="ECO:0007669"/>
    <property type="project" value="InterPro"/>
</dbReference>
<dbReference type="GO" id="GO:0031640">
    <property type="term" value="P:killing of cells of another organism"/>
    <property type="evidence" value="ECO:0007669"/>
    <property type="project" value="UniProtKB-KW"/>
</dbReference>
<evidence type="ECO:0000256" key="5">
    <source>
        <dbReference type="ARBA" id="ARBA00032108"/>
    </source>
</evidence>
<dbReference type="PROSITE" id="PS51782">
    <property type="entry name" value="LYSM"/>
    <property type="match status" value="1"/>
</dbReference>
<proteinExistence type="inferred from homology"/>
<dbReference type="CDD" id="cd00118">
    <property type="entry name" value="LysM"/>
    <property type="match status" value="1"/>
</dbReference>
<name>A0A1L8TLF7_9ENTE</name>
<evidence type="ECO:0000313" key="8">
    <source>
        <dbReference type="EMBL" id="OJG44998.1"/>
    </source>
</evidence>
<dbReference type="PRINTS" id="PR01002">
    <property type="entry name" value="FLGFLGJ"/>
</dbReference>
<organism evidence="8 9">
    <name type="scientific">Enterococcus hermanniensis</name>
    <dbReference type="NCBI Taxonomy" id="249189"/>
    <lineage>
        <taxon>Bacteria</taxon>
        <taxon>Bacillati</taxon>
        <taxon>Bacillota</taxon>
        <taxon>Bacilli</taxon>
        <taxon>Lactobacillales</taxon>
        <taxon>Enterococcaceae</taxon>
        <taxon>Enterococcus</taxon>
    </lineage>
</organism>
<keyword evidence="4" id="KW-0378">Hydrolase</keyword>
<dbReference type="InterPro" id="IPR018392">
    <property type="entry name" value="LysM"/>
</dbReference>
<dbReference type="InterPro" id="IPR051056">
    <property type="entry name" value="Glycosyl_Hydrolase_73"/>
</dbReference>
<gene>
    <name evidence="8" type="ORF">RV04_GL002518</name>
</gene>
<comment type="caution">
    <text evidence="8">The sequence shown here is derived from an EMBL/GenBank/DDBJ whole genome shotgun (WGS) entry which is preliminary data.</text>
</comment>
<dbReference type="Proteomes" id="UP000182077">
    <property type="component" value="Unassembled WGS sequence"/>
</dbReference>
<dbReference type="GO" id="GO:0042742">
    <property type="term" value="P:defense response to bacterium"/>
    <property type="evidence" value="ECO:0007669"/>
    <property type="project" value="UniProtKB-KW"/>
</dbReference>
<accession>A0A1L8TLF7</accession>
<dbReference type="Gene3D" id="3.10.350.10">
    <property type="entry name" value="LysM domain"/>
    <property type="match status" value="1"/>
</dbReference>
<dbReference type="PANTHER" id="PTHR33308">
    <property type="entry name" value="PEPTIDOGLYCAN HYDROLASE FLGJ"/>
    <property type="match status" value="1"/>
</dbReference>
<reference evidence="8 9" key="1">
    <citation type="submission" date="2014-12" db="EMBL/GenBank/DDBJ databases">
        <title>Draft genome sequences of 29 type strains of Enterococci.</title>
        <authorList>
            <person name="Zhong Z."/>
            <person name="Sun Z."/>
            <person name="Liu W."/>
            <person name="Zhang W."/>
            <person name="Zhang H."/>
        </authorList>
    </citation>
    <scope>NUCLEOTIDE SEQUENCE [LARGE SCALE GENOMIC DNA]</scope>
    <source>
        <strain evidence="8 9">DSM 17122</strain>
    </source>
</reference>
<dbReference type="SUPFAM" id="SSF54106">
    <property type="entry name" value="LysM domain"/>
    <property type="match status" value="1"/>
</dbReference>
<evidence type="ECO:0000256" key="6">
    <source>
        <dbReference type="SAM" id="MobiDB-lite"/>
    </source>
</evidence>
<feature type="region of interest" description="Disordered" evidence="6">
    <location>
        <begin position="213"/>
        <end position="235"/>
    </location>
</feature>
<dbReference type="InterPro" id="IPR002901">
    <property type="entry name" value="MGlyc_endo_b_GlcNAc-like_dom"/>
</dbReference>
<evidence type="ECO:0000256" key="2">
    <source>
        <dbReference type="ARBA" id="ARBA00022529"/>
    </source>
</evidence>